<gene>
    <name evidence="2" type="ORF">Krac_5295</name>
</gene>
<evidence type="ECO:0000313" key="3">
    <source>
        <dbReference type="Proteomes" id="UP000004508"/>
    </source>
</evidence>
<organism evidence="2 3">
    <name type="scientific">Ktedonobacter racemifer DSM 44963</name>
    <dbReference type="NCBI Taxonomy" id="485913"/>
    <lineage>
        <taxon>Bacteria</taxon>
        <taxon>Bacillati</taxon>
        <taxon>Chloroflexota</taxon>
        <taxon>Ktedonobacteria</taxon>
        <taxon>Ktedonobacterales</taxon>
        <taxon>Ktedonobacteraceae</taxon>
        <taxon>Ktedonobacter</taxon>
    </lineage>
</organism>
<protein>
    <recommendedName>
        <fullName evidence="4">HNH endonuclease</fullName>
    </recommendedName>
</protein>
<feature type="chain" id="PRO_5003088517" description="HNH endonuclease" evidence="1">
    <location>
        <begin position="23"/>
        <end position="167"/>
    </location>
</feature>
<keyword evidence="1" id="KW-0732">Signal</keyword>
<proteinExistence type="predicted"/>
<dbReference type="CDD" id="cd00085">
    <property type="entry name" value="HNHc"/>
    <property type="match status" value="1"/>
</dbReference>
<dbReference type="AlphaFoldDB" id="D6TVN7"/>
<dbReference type="OrthoDB" id="163358at2"/>
<evidence type="ECO:0008006" key="4">
    <source>
        <dbReference type="Google" id="ProtNLM"/>
    </source>
</evidence>
<name>D6TVN7_KTERA</name>
<dbReference type="InParanoid" id="D6TVN7"/>
<evidence type="ECO:0000313" key="2">
    <source>
        <dbReference type="EMBL" id="EFH84270.1"/>
    </source>
</evidence>
<dbReference type="eggNOG" id="ENOG5032SFR">
    <property type="taxonomic scope" value="Bacteria"/>
</dbReference>
<comment type="caution">
    <text evidence="2">The sequence shown here is derived from an EMBL/GenBank/DDBJ whole genome shotgun (WGS) entry which is preliminary data.</text>
</comment>
<accession>D6TVN7</accession>
<dbReference type="EMBL" id="ADVG01000003">
    <property type="protein sequence ID" value="EFH84270.1"/>
    <property type="molecule type" value="Genomic_DNA"/>
</dbReference>
<sequence length="167" mass="18003">MLGSVLVLSFVLLFGMYSPVSAATMHDQGQHTYAAQACQANGPYPDATCTPGAIFSNATTKEVCTPGYASSVRNVSQSTKRKVYASYGISSYRPGQYEVDHFISLGLGGSNAISNLWPEAGSPFPGYREKNVVENYLHNEVCSGALSLSDAQYKISHDWVAVYNSIK</sequence>
<feature type="signal peptide" evidence="1">
    <location>
        <begin position="1"/>
        <end position="22"/>
    </location>
</feature>
<dbReference type="Proteomes" id="UP000004508">
    <property type="component" value="Unassembled WGS sequence"/>
</dbReference>
<evidence type="ECO:0000256" key="1">
    <source>
        <dbReference type="SAM" id="SignalP"/>
    </source>
</evidence>
<dbReference type="InterPro" id="IPR003615">
    <property type="entry name" value="HNH_nuc"/>
</dbReference>
<dbReference type="STRING" id="485913.Krac_5295"/>
<reference evidence="2 3" key="1">
    <citation type="journal article" date="2011" name="Stand. Genomic Sci.">
        <title>Non-contiguous finished genome sequence and contextual data of the filamentous soil bacterium Ktedonobacter racemifer type strain (SOSP1-21).</title>
        <authorList>
            <person name="Chang Y.J."/>
            <person name="Land M."/>
            <person name="Hauser L."/>
            <person name="Chertkov O."/>
            <person name="Del Rio T.G."/>
            <person name="Nolan M."/>
            <person name="Copeland A."/>
            <person name="Tice H."/>
            <person name="Cheng J.F."/>
            <person name="Lucas S."/>
            <person name="Han C."/>
            <person name="Goodwin L."/>
            <person name="Pitluck S."/>
            <person name="Ivanova N."/>
            <person name="Ovchinikova G."/>
            <person name="Pati A."/>
            <person name="Chen A."/>
            <person name="Palaniappan K."/>
            <person name="Mavromatis K."/>
            <person name="Liolios K."/>
            <person name="Brettin T."/>
            <person name="Fiebig A."/>
            <person name="Rohde M."/>
            <person name="Abt B."/>
            <person name="Goker M."/>
            <person name="Detter J.C."/>
            <person name="Woyke T."/>
            <person name="Bristow J."/>
            <person name="Eisen J.A."/>
            <person name="Markowitz V."/>
            <person name="Hugenholtz P."/>
            <person name="Kyrpides N.C."/>
            <person name="Klenk H.P."/>
            <person name="Lapidus A."/>
        </authorList>
    </citation>
    <scope>NUCLEOTIDE SEQUENCE [LARGE SCALE GENOMIC DNA]</scope>
    <source>
        <strain evidence="3">DSM 44963</strain>
    </source>
</reference>
<keyword evidence="3" id="KW-1185">Reference proteome</keyword>